<evidence type="ECO:0000313" key="1">
    <source>
        <dbReference type="EMBL" id="MBP1466163.1"/>
    </source>
</evidence>
<sequence>MFLHCDTDDDLLVNAIGTVDSEHMVVFGPASRCFWDITADGAWTITPR</sequence>
<accession>A0ABS4D9P3</accession>
<organism evidence="1 2">
    <name type="scientific">Candidatus Chloroploca mongolica</name>
    <dbReference type="NCBI Taxonomy" id="2528176"/>
    <lineage>
        <taxon>Bacteria</taxon>
        <taxon>Bacillati</taxon>
        <taxon>Chloroflexota</taxon>
        <taxon>Chloroflexia</taxon>
        <taxon>Chloroflexales</taxon>
        <taxon>Chloroflexineae</taxon>
        <taxon>Oscillochloridaceae</taxon>
        <taxon>Candidatus Chloroploca</taxon>
    </lineage>
</organism>
<evidence type="ECO:0000313" key="2">
    <source>
        <dbReference type="Proteomes" id="UP001193081"/>
    </source>
</evidence>
<proteinExistence type="predicted"/>
<comment type="caution">
    <text evidence="1">The sequence shown here is derived from an EMBL/GenBank/DDBJ whole genome shotgun (WGS) entry which is preliminary data.</text>
</comment>
<keyword evidence="2" id="KW-1185">Reference proteome</keyword>
<dbReference type="EMBL" id="SIJK02000016">
    <property type="protein sequence ID" value="MBP1466163.1"/>
    <property type="molecule type" value="Genomic_DNA"/>
</dbReference>
<reference evidence="1 2" key="1">
    <citation type="submission" date="2021-03" db="EMBL/GenBank/DDBJ databases">
        <authorList>
            <person name="Grouzdev D.S."/>
        </authorList>
    </citation>
    <scope>NUCLEOTIDE SEQUENCE [LARGE SCALE GENOMIC DNA]</scope>
    <source>
        <strain evidence="1 2">M50-1</strain>
    </source>
</reference>
<gene>
    <name evidence="1" type="ORF">EYB53_010645</name>
</gene>
<protein>
    <submittedName>
        <fullName evidence="1">Uncharacterized protein</fullName>
    </submittedName>
</protein>
<dbReference type="Proteomes" id="UP001193081">
    <property type="component" value="Unassembled WGS sequence"/>
</dbReference>
<name>A0ABS4D9P3_9CHLR</name>